<dbReference type="GO" id="GO:0004563">
    <property type="term" value="F:beta-N-acetylhexosaminidase activity"/>
    <property type="evidence" value="ECO:0007669"/>
    <property type="project" value="UniProtKB-EC"/>
</dbReference>
<reference evidence="7 8" key="1">
    <citation type="submission" date="2012-05" db="EMBL/GenBank/DDBJ databases">
        <authorList>
            <person name="Weinstock G."/>
            <person name="Sodergren E."/>
            <person name="Lobos E.A."/>
            <person name="Fulton L."/>
            <person name="Fulton R."/>
            <person name="Courtney L."/>
            <person name="Fronick C."/>
            <person name="O'Laughlin M."/>
            <person name="Godfrey J."/>
            <person name="Wilson R.M."/>
            <person name="Miner T."/>
            <person name="Farmer C."/>
            <person name="Delehaunty K."/>
            <person name="Cordes M."/>
            <person name="Minx P."/>
            <person name="Tomlinson C."/>
            <person name="Chen J."/>
            <person name="Wollam A."/>
            <person name="Pepin K.H."/>
            <person name="Bhonagiri V."/>
            <person name="Zhang X."/>
            <person name="Suruliraj S."/>
            <person name="Warren W."/>
            <person name="Mitreva M."/>
            <person name="Mardis E.R."/>
            <person name="Wilson R.K."/>
        </authorList>
    </citation>
    <scope>NUCLEOTIDE SEQUENCE [LARGE SCALE GENOMIC DNA]</scope>
    <source>
        <strain evidence="7 8">F0037</strain>
    </source>
</reference>
<evidence type="ECO:0000256" key="2">
    <source>
        <dbReference type="ARBA" id="ARBA00005336"/>
    </source>
</evidence>
<dbReference type="PANTHER" id="PTHR30480">
    <property type="entry name" value="BETA-HEXOSAMINIDASE-RELATED"/>
    <property type="match status" value="1"/>
</dbReference>
<evidence type="ECO:0000256" key="5">
    <source>
        <dbReference type="ARBA" id="ARBA00023295"/>
    </source>
</evidence>
<dbReference type="HOGENOM" id="CLU_008392_0_2_10"/>
<name>L1NDJ1_9PORP</name>
<evidence type="ECO:0000313" key="8">
    <source>
        <dbReference type="Proteomes" id="UP000010408"/>
    </source>
</evidence>
<dbReference type="PATRIC" id="fig|1127696.3.peg.849"/>
<dbReference type="GO" id="GO:0005975">
    <property type="term" value="P:carbohydrate metabolic process"/>
    <property type="evidence" value="ECO:0007669"/>
    <property type="project" value="InterPro"/>
</dbReference>
<evidence type="ECO:0000313" key="7">
    <source>
        <dbReference type="EMBL" id="EKY01391.1"/>
    </source>
</evidence>
<dbReference type="InterPro" id="IPR050226">
    <property type="entry name" value="NagZ_Beta-hexosaminidase"/>
</dbReference>
<dbReference type="InterPro" id="IPR036962">
    <property type="entry name" value="Glyco_hydro_3_N_sf"/>
</dbReference>
<accession>L1NDJ1</accession>
<sequence length="445" mass="48929">MRTLRSFTCFFLPLFIVVLLSSGTFAWARTVEKKIYPRSMQGLRIFSGVDSAKMEQWVDSVYTSLDLRARVGQLIMPIIYPRVTDTELLLARLKKEQWGGILFQKGMLADQRTLTTRLQQASPTPLLIALDGEWGLYMRLKDAPQYPRNRGLGDAGDLKLIEAYGAEVARQCQLMGIHINFAPVVDVNINPKNPVIGTRSFGTSPQHVAACALAYARGLEMGGVLSVAKHFPGHGDTHEDSHKTLPTISASKERMRSVELYPFKEYFASGFGGVMTAHLNVPSYDASGKPASLSKPITTTLLREKMGFRGLVFTDALEMKGAQTGVVSSVAVAALKAGNDILLGPAQPAQALDEILEAQARGELTDDEIEEKCRRVLSFKYALILCKAKGGVEAEVVKDKIWTPEEAQLRARLQQAAKATTTDIDPTARTKAMRMKQVKAKSGKR</sequence>
<comment type="similarity">
    <text evidence="2">Belongs to the glycosyl hydrolase 3 family.</text>
</comment>
<evidence type="ECO:0000256" key="4">
    <source>
        <dbReference type="ARBA" id="ARBA00022801"/>
    </source>
</evidence>
<dbReference type="InterPro" id="IPR001764">
    <property type="entry name" value="Glyco_hydro_3_N"/>
</dbReference>
<dbReference type="STRING" id="1127696.HMPREF9134_00935"/>
<comment type="caution">
    <text evidence="7">The sequence shown here is derived from an EMBL/GenBank/DDBJ whole genome shotgun (WGS) entry which is preliminary data.</text>
</comment>
<evidence type="ECO:0000256" key="1">
    <source>
        <dbReference type="ARBA" id="ARBA00001231"/>
    </source>
</evidence>
<dbReference type="PANTHER" id="PTHR30480:SF13">
    <property type="entry name" value="BETA-HEXOSAMINIDASE"/>
    <property type="match status" value="1"/>
</dbReference>
<proteinExistence type="inferred from homology"/>
<dbReference type="Proteomes" id="UP000010408">
    <property type="component" value="Unassembled WGS sequence"/>
</dbReference>
<evidence type="ECO:0000256" key="3">
    <source>
        <dbReference type="ARBA" id="ARBA00012663"/>
    </source>
</evidence>
<gene>
    <name evidence="7" type="ORF">HMPREF9134_00935</name>
</gene>
<feature type="domain" description="Glycoside hydrolase family 3 N-terminal" evidence="6">
    <location>
        <begin position="67"/>
        <end position="378"/>
    </location>
</feature>
<dbReference type="Gene3D" id="3.20.20.300">
    <property type="entry name" value="Glycoside hydrolase, family 3, N-terminal domain"/>
    <property type="match status" value="1"/>
</dbReference>
<evidence type="ECO:0000259" key="6">
    <source>
        <dbReference type="Pfam" id="PF00933"/>
    </source>
</evidence>
<dbReference type="EMBL" id="AMEQ01000026">
    <property type="protein sequence ID" value="EKY01391.1"/>
    <property type="molecule type" value="Genomic_DNA"/>
</dbReference>
<dbReference type="AlphaFoldDB" id="L1NDJ1"/>
<organism evidence="7 8">
    <name type="scientific">Porphyromonas catoniae F0037</name>
    <dbReference type="NCBI Taxonomy" id="1127696"/>
    <lineage>
        <taxon>Bacteria</taxon>
        <taxon>Pseudomonadati</taxon>
        <taxon>Bacteroidota</taxon>
        <taxon>Bacteroidia</taxon>
        <taxon>Bacteroidales</taxon>
        <taxon>Porphyromonadaceae</taxon>
        <taxon>Porphyromonas</taxon>
    </lineage>
</organism>
<dbReference type="SUPFAM" id="SSF51445">
    <property type="entry name" value="(Trans)glycosidases"/>
    <property type="match status" value="1"/>
</dbReference>
<keyword evidence="4 7" id="KW-0378">Hydrolase</keyword>
<protein>
    <recommendedName>
        <fullName evidence="3">beta-N-acetylhexosaminidase</fullName>
        <ecNumber evidence="3">3.2.1.52</ecNumber>
    </recommendedName>
</protein>
<dbReference type="eggNOG" id="COG1472">
    <property type="taxonomic scope" value="Bacteria"/>
</dbReference>
<dbReference type="Pfam" id="PF00933">
    <property type="entry name" value="Glyco_hydro_3"/>
    <property type="match status" value="1"/>
</dbReference>
<dbReference type="InterPro" id="IPR017853">
    <property type="entry name" value="GH"/>
</dbReference>
<dbReference type="GO" id="GO:0009254">
    <property type="term" value="P:peptidoglycan turnover"/>
    <property type="evidence" value="ECO:0007669"/>
    <property type="project" value="TreeGrafter"/>
</dbReference>
<dbReference type="EC" id="3.2.1.52" evidence="3"/>
<keyword evidence="5" id="KW-0326">Glycosidase</keyword>
<comment type="catalytic activity">
    <reaction evidence="1">
        <text>Hydrolysis of terminal non-reducing N-acetyl-D-hexosamine residues in N-acetyl-beta-D-hexosaminides.</text>
        <dbReference type="EC" id="3.2.1.52"/>
    </reaction>
</comment>